<evidence type="ECO:0000259" key="1">
    <source>
        <dbReference type="Pfam" id="PF03354"/>
    </source>
</evidence>
<accession>A0ABV4BSX6</accession>
<dbReference type="PANTHER" id="PTHR41287:SF1">
    <property type="entry name" value="PROTEIN YMFN"/>
    <property type="match status" value="1"/>
</dbReference>
<evidence type="ECO:0000259" key="2">
    <source>
        <dbReference type="Pfam" id="PF20441"/>
    </source>
</evidence>
<dbReference type="InterPro" id="IPR005021">
    <property type="entry name" value="Terminase_largesu-like"/>
</dbReference>
<evidence type="ECO:0000313" key="4">
    <source>
        <dbReference type="Proteomes" id="UP001564657"/>
    </source>
</evidence>
<proteinExistence type="predicted"/>
<name>A0ABV4BSX6_9CLOT</name>
<dbReference type="Pfam" id="PF20441">
    <property type="entry name" value="TerL_nuclease"/>
    <property type="match status" value="1"/>
</dbReference>
<dbReference type="Proteomes" id="UP001564657">
    <property type="component" value="Unassembled WGS sequence"/>
</dbReference>
<dbReference type="EMBL" id="JBGEWD010000021">
    <property type="protein sequence ID" value="MEY8001600.1"/>
    <property type="molecule type" value="Genomic_DNA"/>
</dbReference>
<feature type="domain" description="Terminase large subunit-like endonuclease" evidence="2">
    <location>
        <begin position="263"/>
        <end position="552"/>
    </location>
</feature>
<dbReference type="RefSeq" id="WP_369705493.1">
    <property type="nucleotide sequence ID" value="NZ_JBGEWD010000021.1"/>
</dbReference>
<sequence>MSLRDELIQYSNDIVEGKIIACVKHKWACQRFLNDLERENTKEFPYIFNEDRANRFLEWMTFFKHTKGPLQGQFIQPHIIQKFVFGNIYGWVNVKTGYRRFKKSYWQVGRKNAKSQSEACVGTYETFADDEGASEVYCAATKTKQAKVVWNEARLQVKKCEFLKGKNKIANGQITHLKSDSYMTYLSKEDGKTGDGFNPQCGIIDEYHAHPTSEMYDIIVSGMGARVQPLMMIITTAGFELNHPCYRVEYKYVSNILNPDSPIENDEYFVMINELDKDKGGKLIDDIKDEKVWLKANPIVAENETGLNYLRGELKTALDVPEKMKNFLTKNMDVWIDKRASGYMEMDKWKACGVGNFNYNNLLDMECISGVDLSIKNDLTSTGFEFKLDNGKHAVLSHSFLPKERLQEKVIKDKMPYDVWAEQGWITLTPGSVVDYSFVKKYYEEMYQKYRWRYREIVYDPWNATQFSIMMENDGYTMVEMRQGIRSLGEGTKSFRDEVYAGNIIHDNNPVLEMALRNAVTKEDANENIMLDKEKSTMRIDPAAAMINAHSRMIIINPDEGTSIYEKRGMRSLL</sequence>
<gene>
    <name evidence="3" type="ORF">AB8U03_15630</name>
</gene>
<comment type="caution">
    <text evidence="3">The sequence shown here is derived from an EMBL/GenBank/DDBJ whole genome shotgun (WGS) entry which is preliminary data.</text>
</comment>
<protein>
    <submittedName>
        <fullName evidence="3">Terminase large subunit</fullName>
    </submittedName>
</protein>
<reference evidence="3 4" key="1">
    <citation type="submission" date="2024-08" db="EMBL/GenBank/DDBJ databases">
        <title>Clostridium lapicellarii sp. nov., and Clostridium renhuaiense sp. nov., two species isolated from the mud in a fermentation cellar used for producing sauce-flavour Chinese liquors.</title>
        <authorList>
            <person name="Yang F."/>
            <person name="Wang H."/>
            <person name="Chen L.Q."/>
            <person name="Zhou N."/>
            <person name="Lu J.J."/>
            <person name="Pu X.X."/>
            <person name="Wan B."/>
            <person name="Wang L."/>
            <person name="Liu S.J."/>
        </authorList>
    </citation>
    <scope>NUCLEOTIDE SEQUENCE [LARGE SCALE GENOMIC DNA]</scope>
    <source>
        <strain evidence="3 4">MT-5</strain>
    </source>
</reference>
<organism evidence="3 4">
    <name type="scientific">Clostridium moutaii</name>
    <dbReference type="NCBI Taxonomy" id="3240932"/>
    <lineage>
        <taxon>Bacteria</taxon>
        <taxon>Bacillati</taxon>
        <taxon>Bacillota</taxon>
        <taxon>Clostridia</taxon>
        <taxon>Eubacteriales</taxon>
        <taxon>Clostridiaceae</taxon>
        <taxon>Clostridium</taxon>
    </lineage>
</organism>
<dbReference type="Gene3D" id="3.40.50.300">
    <property type="entry name" value="P-loop containing nucleotide triphosphate hydrolases"/>
    <property type="match status" value="1"/>
</dbReference>
<dbReference type="InterPro" id="IPR046461">
    <property type="entry name" value="TerL_ATPase"/>
</dbReference>
<dbReference type="InterPro" id="IPR046462">
    <property type="entry name" value="TerL_nuclease"/>
</dbReference>
<dbReference type="Pfam" id="PF03354">
    <property type="entry name" value="TerL_ATPase"/>
    <property type="match status" value="1"/>
</dbReference>
<keyword evidence="4" id="KW-1185">Reference proteome</keyword>
<dbReference type="PANTHER" id="PTHR41287">
    <property type="match status" value="1"/>
</dbReference>
<evidence type="ECO:0000313" key="3">
    <source>
        <dbReference type="EMBL" id="MEY8001600.1"/>
    </source>
</evidence>
<feature type="domain" description="Terminase large subunit-like ATPase" evidence="1">
    <location>
        <begin position="81"/>
        <end position="253"/>
    </location>
</feature>
<dbReference type="InterPro" id="IPR027417">
    <property type="entry name" value="P-loop_NTPase"/>
</dbReference>